<dbReference type="KEGG" id="bcel:BcellWH2_00774"/>
<reference evidence="2 3" key="1">
    <citation type="journal article" date="2015" name="Science">
        <title>Genetic determinants of in vivo fitness and diet responsiveness in multiple human gut Bacteroides.</title>
        <authorList>
            <person name="Wu M."/>
            <person name="McNulty N.P."/>
            <person name="Rodionov D.A."/>
            <person name="Khoroshkin M.S."/>
            <person name="Griffin N.W."/>
            <person name="Cheng J."/>
            <person name="Latreille P."/>
            <person name="Kerstetter R.A."/>
            <person name="Terrapon N."/>
            <person name="Henrissat B."/>
            <person name="Osterman A.L."/>
            <person name="Gordon J.I."/>
        </authorList>
    </citation>
    <scope>NUCLEOTIDE SEQUENCE [LARGE SCALE GENOMIC DNA]</scope>
    <source>
        <strain evidence="2 3">WH2</strain>
    </source>
</reference>
<evidence type="ECO:0000313" key="1">
    <source>
        <dbReference type="EMBL" id="ALJ57313.1"/>
    </source>
</evidence>
<dbReference type="EMBL" id="CP012801">
    <property type="protein sequence ID" value="ALJ57313.1"/>
    <property type="molecule type" value="Genomic_DNA"/>
</dbReference>
<dbReference type="RefSeq" id="WP_029427973.1">
    <property type="nucleotide sequence ID" value="NZ_CP012801.1"/>
</dbReference>
<gene>
    <name evidence="1" type="ORF">BcellWH2_00036</name>
    <name evidence="2" type="ORF">BcellWH2_00774</name>
</gene>
<accession>A0A0P0GBA7</accession>
<evidence type="ECO:0000313" key="3">
    <source>
        <dbReference type="Proteomes" id="UP000061809"/>
    </source>
</evidence>
<dbReference type="PATRIC" id="fig|246787.4.peg.37"/>
<name>A0A0P0GBA7_9BACE</name>
<protein>
    <submittedName>
        <fullName evidence="2">Uncharacterized protein</fullName>
    </submittedName>
</protein>
<evidence type="ECO:0000313" key="2">
    <source>
        <dbReference type="EMBL" id="ALJ58037.1"/>
    </source>
</evidence>
<organism evidence="2 3">
    <name type="scientific">Bacteroides cellulosilyticus</name>
    <dbReference type="NCBI Taxonomy" id="246787"/>
    <lineage>
        <taxon>Bacteria</taxon>
        <taxon>Pseudomonadati</taxon>
        <taxon>Bacteroidota</taxon>
        <taxon>Bacteroidia</taxon>
        <taxon>Bacteroidales</taxon>
        <taxon>Bacteroidaceae</taxon>
        <taxon>Bacteroides</taxon>
    </lineage>
</organism>
<dbReference type="EMBL" id="CP012801">
    <property type="protein sequence ID" value="ALJ58037.1"/>
    <property type="molecule type" value="Genomic_DNA"/>
</dbReference>
<dbReference type="KEGG" id="bcel:BcellWH2_00036"/>
<dbReference type="AlphaFoldDB" id="A0A0P0GBA7"/>
<dbReference type="Proteomes" id="UP000061809">
    <property type="component" value="Chromosome"/>
</dbReference>
<proteinExistence type="predicted"/>
<sequence length="180" mass="19125">MGKLNETTQVNTIGSEFVLLTDSNGLPVRISKNNLAEVIRSVMNEANIVDKGLMPAGIVGSINKGASTLLCETQSITVTASMLLSISATTTGIPNLYFISMARAASNTGNPIIKVKVLAGTYNMKIIGKTDADGKCKVYAERTQYTPVIDVIAMSTFGITMKMESADNSEFEGGFEATLE</sequence>